<dbReference type="EMBL" id="JAKKPZ010000495">
    <property type="protein sequence ID" value="KAI1694578.1"/>
    <property type="molecule type" value="Genomic_DNA"/>
</dbReference>
<gene>
    <name evidence="2" type="ORF">DdX_20048</name>
</gene>
<reference evidence="2" key="1">
    <citation type="submission" date="2022-01" db="EMBL/GenBank/DDBJ databases">
        <title>Genome Sequence Resource for Two Populations of Ditylenchus destructor, the Migratory Endoparasitic Phytonematode.</title>
        <authorList>
            <person name="Zhang H."/>
            <person name="Lin R."/>
            <person name="Xie B."/>
        </authorList>
    </citation>
    <scope>NUCLEOTIDE SEQUENCE</scope>
    <source>
        <strain evidence="2">BazhouSP</strain>
    </source>
</reference>
<protein>
    <submittedName>
        <fullName evidence="2">Uncharacterized protein</fullName>
    </submittedName>
</protein>
<dbReference type="Proteomes" id="UP001201812">
    <property type="component" value="Unassembled WGS sequence"/>
</dbReference>
<name>A0AAD4QWL1_9BILA</name>
<comment type="caution">
    <text evidence="2">The sequence shown here is derived from an EMBL/GenBank/DDBJ whole genome shotgun (WGS) entry which is preliminary data.</text>
</comment>
<proteinExistence type="predicted"/>
<feature type="compositionally biased region" description="Polar residues" evidence="1">
    <location>
        <begin position="130"/>
        <end position="140"/>
    </location>
</feature>
<organism evidence="2 3">
    <name type="scientific">Ditylenchus destructor</name>
    <dbReference type="NCBI Taxonomy" id="166010"/>
    <lineage>
        <taxon>Eukaryota</taxon>
        <taxon>Metazoa</taxon>
        <taxon>Ecdysozoa</taxon>
        <taxon>Nematoda</taxon>
        <taxon>Chromadorea</taxon>
        <taxon>Rhabditida</taxon>
        <taxon>Tylenchina</taxon>
        <taxon>Tylenchomorpha</taxon>
        <taxon>Sphaerularioidea</taxon>
        <taxon>Anguinidae</taxon>
        <taxon>Anguininae</taxon>
        <taxon>Ditylenchus</taxon>
    </lineage>
</organism>
<evidence type="ECO:0000256" key="1">
    <source>
        <dbReference type="SAM" id="MobiDB-lite"/>
    </source>
</evidence>
<sequence length="209" mass="23061">MGKKHVCCTQLWIDGKADLNLDDAFLDFLLTGAHCTPSIKIGYRDLSKAMLDLVPPATMALDHGTPPYHTEDVTLPLKFMELKTTDENQLIETIEGAFNNPAIELFKHDYAEFFVKEERSRRKTSGPAGSPTNAASVSQTKKTEDHLEGTYYKIIGLETGIIRLSWPRASDSCITRQNPSTDGGSVTWPNPGFSGFPEAISFGGHRTRA</sequence>
<dbReference type="AlphaFoldDB" id="A0AAD4QWL1"/>
<accession>A0AAD4QWL1</accession>
<evidence type="ECO:0000313" key="3">
    <source>
        <dbReference type="Proteomes" id="UP001201812"/>
    </source>
</evidence>
<feature type="region of interest" description="Disordered" evidence="1">
    <location>
        <begin position="120"/>
        <end position="142"/>
    </location>
</feature>
<keyword evidence="3" id="KW-1185">Reference proteome</keyword>
<evidence type="ECO:0000313" key="2">
    <source>
        <dbReference type="EMBL" id="KAI1694578.1"/>
    </source>
</evidence>